<evidence type="ECO:0000313" key="9">
    <source>
        <dbReference type="EMBL" id="KKS45478.1"/>
    </source>
</evidence>
<evidence type="ECO:0000256" key="2">
    <source>
        <dbReference type="ARBA" id="ARBA00022475"/>
    </source>
</evidence>
<dbReference type="InterPro" id="IPR050297">
    <property type="entry name" value="LipidA_mod_glycosyltrf_83"/>
</dbReference>
<evidence type="ECO:0008006" key="11">
    <source>
        <dbReference type="Google" id="ProtNLM"/>
    </source>
</evidence>
<keyword evidence="7 8" id="KW-0472">Membrane</keyword>
<keyword evidence="3" id="KW-0328">Glycosyltransferase</keyword>
<dbReference type="Proteomes" id="UP000034320">
    <property type="component" value="Unassembled WGS sequence"/>
</dbReference>
<evidence type="ECO:0000256" key="7">
    <source>
        <dbReference type="ARBA" id="ARBA00023136"/>
    </source>
</evidence>
<dbReference type="GO" id="GO:0009103">
    <property type="term" value="P:lipopolysaccharide biosynthetic process"/>
    <property type="evidence" value="ECO:0007669"/>
    <property type="project" value="UniProtKB-ARBA"/>
</dbReference>
<evidence type="ECO:0000256" key="5">
    <source>
        <dbReference type="ARBA" id="ARBA00022692"/>
    </source>
</evidence>
<evidence type="ECO:0000256" key="3">
    <source>
        <dbReference type="ARBA" id="ARBA00022676"/>
    </source>
</evidence>
<organism evidence="9 10">
    <name type="scientific">Candidatus Gottesmanbacteria bacterium GW2011_GWA2_42_18</name>
    <dbReference type="NCBI Taxonomy" id="1618442"/>
    <lineage>
        <taxon>Bacteria</taxon>
        <taxon>Candidatus Gottesmaniibacteriota</taxon>
    </lineage>
</organism>
<evidence type="ECO:0000256" key="8">
    <source>
        <dbReference type="SAM" id="Phobius"/>
    </source>
</evidence>
<dbReference type="GO" id="GO:0005886">
    <property type="term" value="C:plasma membrane"/>
    <property type="evidence" value="ECO:0007669"/>
    <property type="project" value="UniProtKB-SubCell"/>
</dbReference>
<comment type="subcellular location">
    <subcellularLocation>
        <location evidence="1">Cell membrane</location>
        <topology evidence="1">Multi-pass membrane protein</topology>
    </subcellularLocation>
</comment>
<dbReference type="GO" id="GO:0010041">
    <property type="term" value="P:response to iron(III) ion"/>
    <property type="evidence" value="ECO:0007669"/>
    <property type="project" value="TreeGrafter"/>
</dbReference>
<keyword evidence="5 8" id="KW-0812">Transmembrane</keyword>
<dbReference type="AlphaFoldDB" id="A0A0G1C767"/>
<comment type="caution">
    <text evidence="9">The sequence shown here is derived from an EMBL/GenBank/DDBJ whole genome shotgun (WGS) entry which is preliminary data.</text>
</comment>
<feature type="transmembrane region" description="Helical" evidence="8">
    <location>
        <begin position="88"/>
        <end position="113"/>
    </location>
</feature>
<keyword evidence="6 8" id="KW-1133">Transmembrane helix</keyword>
<sequence length="123" mass="13980">MAFKTKFYLLSVVLLALGLRLYRLDVNPPGLYSDEAAYIYNAFSLLETAKDEYGKFLPLAFQSFGDYKAPLYIYLAVPFVKILGLQPISIRLLSTIMGISSTLLVFYLAGIFYKRKVGFYISF</sequence>
<proteinExistence type="predicted"/>
<name>A0A0G1C767_9BACT</name>
<evidence type="ECO:0000256" key="1">
    <source>
        <dbReference type="ARBA" id="ARBA00004651"/>
    </source>
</evidence>
<evidence type="ECO:0000256" key="4">
    <source>
        <dbReference type="ARBA" id="ARBA00022679"/>
    </source>
</evidence>
<keyword evidence="4" id="KW-0808">Transferase</keyword>
<protein>
    <recommendedName>
        <fullName evidence="11">Glycosyltransferase RgtA/B/C/D-like domain-containing protein</fullName>
    </recommendedName>
</protein>
<reference evidence="9 10" key="1">
    <citation type="journal article" date="2015" name="Nature">
        <title>rRNA introns, odd ribosomes, and small enigmatic genomes across a large radiation of phyla.</title>
        <authorList>
            <person name="Brown C.T."/>
            <person name="Hug L.A."/>
            <person name="Thomas B.C."/>
            <person name="Sharon I."/>
            <person name="Castelle C.J."/>
            <person name="Singh A."/>
            <person name="Wilkins M.J."/>
            <person name="Williams K.H."/>
            <person name="Banfield J.F."/>
        </authorList>
    </citation>
    <scope>NUCLEOTIDE SEQUENCE [LARGE SCALE GENOMIC DNA]</scope>
</reference>
<dbReference type="PANTHER" id="PTHR33908">
    <property type="entry name" value="MANNOSYLTRANSFERASE YKCB-RELATED"/>
    <property type="match status" value="1"/>
</dbReference>
<gene>
    <name evidence="9" type="ORF">UV09_C0037G0010</name>
</gene>
<dbReference type="PANTHER" id="PTHR33908:SF3">
    <property type="entry name" value="UNDECAPRENYL PHOSPHATE-ALPHA-4-AMINO-4-DEOXY-L-ARABINOSE ARABINOSYL TRANSFERASE"/>
    <property type="match status" value="1"/>
</dbReference>
<evidence type="ECO:0000313" key="10">
    <source>
        <dbReference type="Proteomes" id="UP000034320"/>
    </source>
</evidence>
<dbReference type="EMBL" id="LCDD01000037">
    <property type="protein sequence ID" value="KKS45478.1"/>
    <property type="molecule type" value="Genomic_DNA"/>
</dbReference>
<keyword evidence="2" id="KW-1003">Cell membrane</keyword>
<evidence type="ECO:0000256" key="6">
    <source>
        <dbReference type="ARBA" id="ARBA00022989"/>
    </source>
</evidence>
<accession>A0A0G1C767</accession>
<dbReference type="GO" id="GO:0016763">
    <property type="term" value="F:pentosyltransferase activity"/>
    <property type="evidence" value="ECO:0007669"/>
    <property type="project" value="TreeGrafter"/>
</dbReference>